<evidence type="ECO:0000313" key="10">
    <source>
        <dbReference type="EMBL" id="MBW7570023.1"/>
    </source>
</evidence>
<dbReference type="InterPro" id="IPR050126">
    <property type="entry name" value="Ap4A_hydrolase"/>
</dbReference>
<name>A0ABS7DFP4_9GAMM</name>
<dbReference type="InterPro" id="IPR029052">
    <property type="entry name" value="Metallo-depent_PP-like"/>
</dbReference>
<sequence length="293" mass="33780">MATYIIGDLHGCFDEFEKLLDKISFNGKKDQIIFTGDLIGRGPKPLETLNLILKLKKDYTNSVFSVLGNHDLNFLAVYYKLKEAKRKDNLDVVLKASNIEKIIDFYKGCELLYVDHDKKLAVAHAGIYPKWTIDEALEHSMAVSSVLNDDIRSQLLLSNMYADFPDHYDPLLCESDMCYWRFIVSSFTRMRLIRTNLKLDYGHKDCSVQEAVKDDIYPWFNFGKPFMYKKEPYTLCFGHWAALKAQCDRENIIALDTGCIWGDRLTAYCLETNSKISVKSKVNLDSLRKSYPA</sequence>
<evidence type="ECO:0000256" key="2">
    <source>
        <dbReference type="ARBA" id="ARBA00005419"/>
    </source>
</evidence>
<dbReference type="PRINTS" id="PR00114">
    <property type="entry name" value="STPHPHTASE"/>
</dbReference>
<dbReference type="Proteomes" id="UP000731465">
    <property type="component" value="Unassembled WGS sequence"/>
</dbReference>
<evidence type="ECO:0000256" key="3">
    <source>
        <dbReference type="ARBA" id="ARBA00012506"/>
    </source>
</evidence>
<evidence type="ECO:0000256" key="7">
    <source>
        <dbReference type="ARBA" id="ARBA00033210"/>
    </source>
</evidence>
<dbReference type="EC" id="3.6.1.41" evidence="3"/>
<feature type="domain" description="Calcineurin-like phosphoesterase" evidence="9">
    <location>
        <begin position="3"/>
        <end position="128"/>
    </location>
</feature>
<protein>
    <recommendedName>
        <fullName evidence="3">bis(5'-nucleosyl)-tetraphosphatase (symmetrical)</fullName>
        <ecNumber evidence="3">3.6.1.41</ecNumber>
    </recommendedName>
    <alternativeName>
        <fullName evidence="6">Ap4A hydrolase</fullName>
    </alternativeName>
    <alternativeName>
        <fullName evidence="5">Diadenosine 5',5'''-P1,P4-tetraphosphate pyrophosphohydrolase</fullName>
    </alternativeName>
    <alternativeName>
        <fullName evidence="7">Diadenosine tetraphosphatase</fullName>
    </alternativeName>
</protein>
<dbReference type="PANTHER" id="PTHR42850">
    <property type="entry name" value="METALLOPHOSPHOESTERASE"/>
    <property type="match status" value="1"/>
</dbReference>
<comment type="caution">
    <text evidence="10">The sequence shown here is derived from an EMBL/GenBank/DDBJ whole genome shotgun (WGS) entry which is preliminary data.</text>
</comment>
<dbReference type="InterPro" id="IPR004617">
    <property type="entry name" value="ApaH"/>
</dbReference>
<dbReference type="PIRSF" id="PIRSF000903">
    <property type="entry name" value="B5n-ttraPtase_sm"/>
    <property type="match status" value="1"/>
</dbReference>
<dbReference type="GO" id="GO:0008803">
    <property type="term" value="F:bis(5'-nucleosyl)-tetraphosphatase (symmetrical) activity"/>
    <property type="evidence" value="ECO:0007669"/>
    <property type="project" value="UniProtKB-EC"/>
</dbReference>
<evidence type="ECO:0000313" key="11">
    <source>
        <dbReference type="Proteomes" id="UP000731465"/>
    </source>
</evidence>
<dbReference type="Gene3D" id="3.60.21.10">
    <property type="match status" value="1"/>
</dbReference>
<evidence type="ECO:0000256" key="8">
    <source>
        <dbReference type="ARBA" id="ARBA00049417"/>
    </source>
</evidence>
<evidence type="ECO:0000259" key="9">
    <source>
        <dbReference type="Pfam" id="PF00149"/>
    </source>
</evidence>
<keyword evidence="4 10" id="KW-0378">Hydrolase</keyword>
<dbReference type="InterPro" id="IPR006186">
    <property type="entry name" value="Ser/Thr-sp_prot-phosphatase"/>
</dbReference>
<reference evidence="10 11" key="1">
    <citation type="submission" date="2021-03" db="EMBL/GenBank/DDBJ databases">
        <title>Succinivibrio sp. nov. isolated from feces of cow.</title>
        <authorList>
            <person name="Choi J.-Y."/>
        </authorList>
    </citation>
    <scope>NUCLEOTIDE SEQUENCE [LARGE SCALE GENOMIC DNA]</scope>
    <source>
        <strain evidence="10 11">AGMB01872</strain>
    </source>
</reference>
<evidence type="ECO:0000256" key="6">
    <source>
        <dbReference type="ARBA" id="ARBA00032248"/>
    </source>
</evidence>
<dbReference type="SUPFAM" id="SSF56300">
    <property type="entry name" value="Metallo-dependent phosphatases"/>
    <property type="match status" value="1"/>
</dbReference>
<dbReference type="NCBIfam" id="NF001204">
    <property type="entry name" value="PRK00166.1"/>
    <property type="match status" value="1"/>
</dbReference>
<dbReference type="NCBIfam" id="TIGR00668">
    <property type="entry name" value="apaH"/>
    <property type="match status" value="1"/>
</dbReference>
<keyword evidence="11" id="KW-1185">Reference proteome</keyword>
<accession>A0ABS7DFP4</accession>
<evidence type="ECO:0000256" key="4">
    <source>
        <dbReference type="ARBA" id="ARBA00022801"/>
    </source>
</evidence>
<dbReference type="RefSeq" id="WP_219937240.1">
    <property type="nucleotide sequence ID" value="NZ_JAGFNY010000008.1"/>
</dbReference>
<comment type="function">
    <text evidence="1">Hydrolyzes diadenosine 5',5'''-P1,P4-tetraphosphate to yield ADP.</text>
</comment>
<comment type="catalytic activity">
    <reaction evidence="8">
        <text>P(1),P(4)-bis(5'-adenosyl) tetraphosphate + H2O = 2 ADP + 2 H(+)</text>
        <dbReference type="Rhea" id="RHEA:24252"/>
        <dbReference type="ChEBI" id="CHEBI:15377"/>
        <dbReference type="ChEBI" id="CHEBI:15378"/>
        <dbReference type="ChEBI" id="CHEBI:58141"/>
        <dbReference type="ChEBI" id="CHEBI:456216"/>
        <dbReference type="EC" id="3.6.1.41"/>
    </reaction>
</comment>
<dbReference type="InterPro" id="IPR004843">
    <property type="entry name" value="Calcineurin-like_PHP"/>
</dbReference>
<organism evidence="10 11">
    <name type="scientific">Succinivibrio faecicola</name>
    <dbReference type="NCBI Taxonomy" id="2820300"/>
    <lineage>
        <taxon>Bacteria</taxon>
        <taxon>Pseudomonadati</taxon>
        <taxon>Pseudomonadota</taxon>
        <taxon>Gammaproteobacteria</taxon>
        <taxon>Aeromonadales</taxon>
        <taxon>Succinivibrionaceae</taxon>
        <taxon>Succinivibrio</taxon>
    </lineage>
</organism>
<dbReference type="EMBL" id="JAGFNY010000008">
    <property type="protein sequence ID" value="MBW7570023.1"/>
    <property type="molecule type" value="Genomic_DNA"/>
</dbReference>
<comment type="similarity">
    <text evidence="2">Belongs to the Ap4A hydrolase family.</text>
</comment>
<gene>
    <name evidence="10" type="ORF">J5V48_03840</name>
</gene>
<dbReference type="PANTHER" id="PTHR42850:SF11">
    <property type="entry name" value="BIS(5'-NUCLEOSYL)-TETRAPHOSPHATASE [SYMMETRICAL]"/>
    <property type="match status" value="1"/>
</dbReference>
<evidence type="ECO:0000256" key="5">
    <source>
        <dbReference type="ARBA" id="ARBA00031248"/>
    </source>
</evidence>
<evidence type="ECO:0000256" key="1">
    <source>
        <dbReference type="ARBA" id="ARBA00003413"/>
    </source>
</evidence>
<proteinExistence type="inferred from homology"/>
<dbReference type="Pfam" id="PF00149">
    <property type="entry name" value="Metallophos"/>
    <property type="match status" value="1"/>
</dbReference>